<dbReference type="SUPFAM" id="SSF58100">
    <property type="entry name" value="Bacterial hemolysins"/>
    <property type="match status" value="1"/>
</dbReference>
<evidence type="ECO:0000313" key="4">
    <source>
        <dbReference type="Proteomes" id="UP000001431"/>
    </source>
</evidence>
<sequence length="447" mass="47380">MLVYMRLGIAIFLVAALVAAQQIYVPILADVAHGEATKGLDRWVNSTANPDAISDFAKLYVLVSPGLSDPTLDRLNKTKIATFIVGDLSTVDLSQFKVIILGQPQKPLTDAELAALKKWFDEGGKVLWCAADSDYPAQGSEMAQEVCNDVAEYLGAHIRLDYVSVEDSKHNAGAGYRVVGVIDPPPNLAFLGFMAQRVLFHGPGVIAVVLPNGTWVPATSPVVPKYYNNIAVIARTTENGVIVESRTSADGKGRDGKAHKAGDRGVFALMAVEFMPSGSVLILSGETPYGGYEPGVAPVYYGVPLDGPRFFRNLMLWATGNYRELSTFIAQTQATAAMSNQLATLAATTGNLANDVAALKSTANQLNSQVGQLSGQVGQVSSQVSALSSQISQLNQKIDQLTQQLNAAVAEANNAKTVAFIGTALALIFAIIAAVLAVRRGGGRETR</sequence>
<accession>A3MSR9</accession>
<protein>
    <submittedName>
        <fullName evidence="3">Uncharacterized protein</fullName>
    </submittedName>
</protein>
<reference evidence="3" key="1">
    <citation type="submission" date="2007-02" db="EMBL/GenBank/DDBJ databases">
        <title>Complete sequence of Pyrobaculum calidifontis JCM 11548.</title>
        <authorList>
            <consortium name="US DOE Joint Genome Institute"/>
            <person name="Copeland A."/>
            <person name="Lucas S."/>
            <person name="Lapidus A."/>
            <person name="Barry K."/>
            <person name="Glavina del Rio T."/>
            <person name="Dalin E."/>
            <person name="Tice H."/>
            <person name="Pitluck S."/>
            <person name="Chain P."/>
            <person name="Malfatti S."/>
            <person name="Shin M."/>
            <person name="Vergez L."/>
            <person name="Schmutz J."/>
            <person name="Larimer F."/>
            <person name="Land M."/>
            <person name="Hauser L."/>
            <person name="Kyrpides N."/>
            <person name="Mikhailova N."/>
            <person name="Cozen A.E."/>
            <person name="Fitz-Gibbon S.T."/>
            <person name="House C.H."/>
            <person name="Saltikov C."/>
            <person name="Lowe T.M."/>
            <person name="Richardson P."/>
        </authorList>
    </citation>
    <scope>NUCLEOTIDE SEQUENCE [LARGE SCALE GENOMIC DNA]</scope>
    <source>
        <strain evidence="3">JCM 11548</strain>
    </source>
</reference>
<gene>
    <name evidence="3" type="ordered locus">Pcal_0249</name>
</gene>
<evidence type="ECO:0000256" key="1">
    <source>
        <dbReference type="SAM" id="Coils"/>
    </source>
</evidence>
<keyword evidence="4" id="KW-1185">Reference proteome</keyword>
<dbReference type="KEGG" id="pcl:Pcal_0249"/>
<dbReference type="EMBL" id="CP000561">
    <property type="protein sequence ID" value="ABO07686.1"/>
    <property type="molecule type" value="Genomic_DNA"/>
</dbReference>
<keyword evidence="2" id="KW-0472">Membrane</keyword>
<organism evidence="3 4">
    <name type="scientific">Pyrobaculum calidifontis (strain DSM 21063 / JCM 11548 / VA1)</name>
    <dbReference type="NCBI Taxonomy" id="410359"/>
    <lineage>
        <taxon>Archaea</taxon>
        <taxon>Thermoproteota</taxon>
        <taxon>Thermoprotei</taxon>
        <taxon>Thermoproteales</taxon>
        <taxon>Thermoproteaceae</taxon>
        <taxon>Pyrobaculum</taxon>
    </lineage>
</organism>
<feature type="transmembrane region" description="Helical" evidence="2">
    <location>
        <begin position="418"/>
        <end position="438"/>
    </location>
</feature>
<dbReference type="eggNOG" id="arCOG01310">
    <property type="taxonomic scope" value="Archaea"/>
</dbReference>
<dbReference type="HOGENOM" id="CLU_050811_0_0_2"/>
<proteinExistence type="predicted"/>
<feature type="coiled-coil region" evidence="1">
    <location>
        <begin position="384"/>
        <end position="418"/>
    </location>
</feature>
<dbReference type="AlphaFoldDB" id="A3MSR9"/>
<dbReference type="STRING" id="410359.Pcal_0249"/>
<keyword evidence="2" id="KW-1133">Transmembrane helix</keyword>
<name>A3MSR9_PYRCJ</name>
<keyword evidence="2" id="KW-0812">Transmembrane</keyword>
<evidence type="ECO:0000256" key="2">
    <source>
        <dbReference type="SAM" id="Phobius"/>
    </source>
</evidence>
<dbReference type="Gene3D" id="1.20.5.340">
    <property type="match status" value="1"/>
</dbReference>
<keyword evidence="1" id="KW-0175">Coiled coil</keyword>
<dbReference type="Proteomes" id="UP000001431">
    <property type="component" value="Chromosome"/>
</dbReference>
<evidence type="ECO:0000313" key="3">
    <source>
        <dbReference type="EMBL" id="ABO07686.1"/>
    </source>
</evidence>